<feature type="region of interest" description="Disordered" evidence="9">
    <location>
        <begin position="502"/>
        <end position="547"/>
    </location>
</feature>
<dbReference type="PANTHER" id="PTHR12548:SF9">
    <property type="entry name" value="TRANSCRIPTION FACTOR DP"/>
    <property type="match status" value="1"/>
</dbReference>
<sequence>MGYSFMSYLISQSEQVNGTQNILSAKMRERLVLLLKETIDAKNEKGEGVGHLRDVVPFLQKEISDPQCEMDWKRFIIQDVGLKPNNTNAAENSKKVTLAQFIAKIKNLIERNSRLTPKSPMKQSALTPNKESLAYMCLSQRGIMPALHQKESLISPLFCPSPIKKGTPLHQARKISHSSSHGGLSELHADEKLNMQSPMPNFRINAIGNNSAMYGLNHLHQFELIAQQQHKKYNSTIKKPVAATPIKNIMLDDQQVTPPGRMPDYSSRQLESTQTHSHKGASLDRDTRQSMLGLFHNFTDSKLLAPPRYGLGDYQHESILSAQTTPIKPSMKRQPVQQQQQAHNAYYYNTELKDTKGKRRLFQNNVESMQQDSQQPFAHRLSLFSQSQQSCDPQSADKRQQSLLDLELGVKRSRDPDINPNFHTPYQQKKQWKKLNSLSRSGLKRSIELDSDDDEDFDENESPVHRKKRGLKILSVKVLELVEREGQTTYKDVANDLIKQLGQGHKGGEGLSDLDDSGDEEEDMTEDSPDKKGGSASKREADGQDQKWVKNVRRRVYDALNVLYAAGVLRKGGKHVSCDPDVLEMTRAIKSELSEQQESESVAKSAEKVPANAYEQKLRAEIEDLQRQIDAQEKRNKEIREGVSENIKHLICYKHLLERNQKFEHSGEITYDQPKVQLPFILMASKDTKENDIGVFYGKDCKSVAIGSSMPLAFLGDMDMLLKLNFHRVPQEWVEEQMRPYSIERAIGALSERQRAQIFYSGTEQ</sequence>
<dbReference type="GO" id="GO:0005667">
    <property type="term" value="C:transcription regulator complex"/>
    <property type="evidence" value="ECO:0007669"/>
    <property type="project" value="InterPro"/>
</dbReference>
<feature type="region of interest" description="Disordered" evidence="9">
    <location>
        <begin position="251"/>
        <end position="284"/>
    </location>
</feature>
<evidence type="ECO:0000256" key="8">
    <source>
        <dbReference type="SAM" id="Coils"/>
    </source>
</evidence>
<proteinExistence type="inferred from homology"/>
<comment type="caution">
    <text evidence="11">The sequence shown here is derived from an EMBL/GenBank/DDBJ whole genome shotgun (WGS) entry which is preliminary data.</text>
</comment>
<dbReference type="SUPFAM" id="SSF144074">
    <property type="entry name" value="E2F-DP heterodimerization region"/>
    <property type="match status" value="1"/>
</dbReference>
<feature type="compositionally biased region" description="Polar residues" evidence="9">
    <location>
        <begin position="421"/>
        <end position="434"/>
    </location>
</feature>
<dbReference type="InterPro" id="IPR036388">
    <property type="entry name" value="WH-like_DNA-bd_sf"/>
</dbReference>
<dbReference type="Gene3D" id="1.20.140.80">
    <property type="entry name" value="Transcription factor DP"/>
    <property type="match status" value="1"/>
</dbReference>
<dbReference type="InterPro" id="IPR037241">
    <property type="entry name" value="E2F-DP_heterodim"/>
</dbReference>
<evidence type="ECO:0000256" key="2">
    <source>
        <dbReference type="ARBA" id="ARBA00010940"/>
    </source>
</evidence>
<dbReference type="SUPFAM" id="SSF46785">
    <property type="entry name" value="Winged helix' DNA-binding domain"/>
    <property type="match status" value="1"/>
</dbReference>
<evidence type="ECO:0000256" key="1">
    <source>
        <dbReference type="ARBA" id="ARBA00004123"/>
    </source>
</evidence>
<protein>
    <recommendedName>
        <fullName evidence="10">E2F/DP family winged-helix DNA-binding domain-containing protein</fullName>
    </recommendedName>
</protein>
<dbReference type="EMBL" id="RRYP01017338">
    <property type="protein sequence ID" value="TNV74181.1"/>
    <property type="molecule type" value="Genomic_DNA"/>
</dbReference>
<dbReference type="InterPro" id="IPR015648">
    <property type="entry name" value="Transcrpt_fac_DP"/>
</dbReference>
<dbReference type="GO" id="GO:0005634">
    <property type="term" value="C:nucleus"/>
    <property type="evidence" value="ECO:0007669"/>
    <property type="project" value="UniProtKB-SubCell"/>
</dbReference>
<dbReference type="Pfam" id="PF08781">
    <property type="entry name" value="DP"/>
    <property type="match status" value="1"/>
</dbReference>
<dbReference type="Proteomes" id="UP000785679">
    <property type="component" value="Unassembled WGS sequence"/>
</dbReference>
<dbReference type="PANTHER" id="PTHR12548">
    <property type="entry name" value="TRANSCRIPTION FACTOR DP"/>
    <property type="match status" value="1"/>
</dbReference>
<feature type="compositionally biased region" description="Basic and acidic residues" evidence="9">
    <location>
        <begin position="528"/>
        <end position="547"/>
    </location>
</feature>
<keyword evidence="6 7" id="KW-0539">Nucleus</keyword>
<keyword evidence="12" id="KW-1185">Reference proteome</keyword>
<accession>A0A8J8SXQ4</accession>
<dbReference type="InterPro" id="IPR014889">
    <property type="entry name" value="Transc_factor_DP_C"/>
</dbReference>
<feature type="compositionally biased region" description="Polar residues" evidence="9">
    <location>
        <begin position="266"/>
        <end position="275"/>
    </location>
</feature>
<feature type="compositionally biased region" description="Acidic residues" evidence="9">
    <location>
        <begin position="512"/>
        <end position="527"/>
    </location>
</feature>
<evidence type="ECO:0000256" key="5">
    <source>
        <dbReference type="ARBA" id="ARBA00023163"/>
    </source>
</evidence>
<dbReference type="GO" id="GO:0051726">
    <property type="term" value="P:regulation of cell cycle"/>
    <property type="evidence" value="ECO:0007669"/>
    <property type="project" value="InterPro"/>
</dbReference>
<dbReference type="SMART" id="SM01372">
    <property type="entry name" value="E2F_TDP"/>
    <property type="match status" value="1"/>
</dbReference>
<keyword evidence="3 7" id="KW-0805">Transcription regulation</keyword>
<evidence type="ECO:0000256" key="3">
    <source>
        <dbReference type="ARBA" id="ARBA00023015"/>
    </source>
</evidence>
<feature type="coiled-coil region" evidence="8">
    <location>
        <begin position="615"/>
        <end position="642"/>
    </location>
</feature>
<evidence type="ECO:0000256" key="9">
    <source>
        <dbReference type="SAM" id="MobiDB-lite"/>
    </source>
</evidence>
<comment type="similarity">
    <text evidence="2 7">Belongs to the E2F/DP family.</text>
</comment>
<keyword evidence="8" id="KW-0175">Coiled coil</keyword>
<dbReference type="OrthoDB" id="552115at2759"/>
<dbReference type="InterPro" id="IPR036390">
    <property type="entry name" value="WH_DNA-bd_sf"/>
</dbReference>
<dbReference type="Gene3D" id="1.10.10.10">
    <property type="entry name" value="Winged helix-like DNA-binding domain superfamily/Winged helix DNA-binding domain"/>
    <property type="match status" value="1"/>
</dbReference>
<evidence type="ECO:0000313" key="11">
    <source>
        <dbReference type="EMBL" id="TNV74181.1"/>
    </source>
</evidence>
<evidence type="ECO:0000256" key="7">
    <source>
        <dbReference type="RuleBase" id="RU003796"/>
    </source>
</evidence>
<dbReference type="Pfam" id="PF02319">
    <property type="entry name" value="WHD_E2F_TDP"/>
    <property type="match status" value="1"/>
</dbReference>
<evidence type="ECO:0000313" key="12">
    <source>
        <dbReference type="Proteomes" id="UP000785679"/>
    </source>
</evidence>
<feature type="region of interest" description="Disordered" evidence="9">
    <location>
        <begin position="409"/>
        <end position="434"/>
    </location>
</feature>
<keyword evidence="4 7" id="KW-0238">DNA-binding</keyword>
<organism evidence="11 12">
    <name type="scientific">Halteria grandinella</name>
    <dbReference type="NCBI Taxonomy" id="5974"/>
    <lineage>
        <taxon>Eukaryota</taxon>
        <taxon>Sar</taxon>
        <taxon>Alveolata</taxon>
        <taxon>Ciliophora</taxon>
        <taxon>Intramacronucleata</taxon>
        <taxon>Spirotrichea</taxon>
        <taxon>Stichotrichia</taxon>
        <taxon>Sporadotrichida</taxon>
        <taxon>Halteriidae</taxon>
        <taxon>Halteria</taxon>
    </lineage>
</organism>
<comment type="subcellular location">
    <subcellularLocation>
        <location evidence="1 7">Nucleus</location>
    </subcellularLocation>
</comment>
<dbReference type="AlphaFoldDB" id="A0A8J8SXQ4"/>
<dbReference type="InterPro" id="IPR038168">
    <property type="entry name" value="TF_DP_C_sf"/>
</dbReference>
<reference evidence="11" key="1">
    <citation type="submission" date="2019-06" db="EMBL/GenBank/DDBJ databases">
        <authorList>
            <person name="Zheng W."/>
        </authorList>
    </citation>
    <scope>NUCLEOTIDE SEQUENCE</scope>
    <source>
        <strain evidence="11">QDHG01</strain>
    </source>
</reference>
<dbReference type="GO" id="GO:0000981">
    <property type="term" value="F:DNA-binding transcription factor activity, RNA polymerase II-specific"/>
    <property type="evidence" value="ECO:0007669"/>
    <property type="project" value="TreeGrafter"/>
</dbReference>
<dbReference type="InterPro" id="IPR003316">
    <property type="entry name" value="E2F_WHTH_DNA-bd_dom"/>
</dbReference>
<keyword evidence="5 7" id="KW-0804">Transcription</keyword>
<name>A0A8J8SXQ4_HALGN</name>
<gene>
    <name evidence="11" type="ORF">FGO68_gene9938</name>
</gene>
<feature type="domain" description="E2F/DP family winged-helix DNA-binding" evidence="10">
    <location>
        <begin position="466"/>
        <end position="580"/>
    </location>
</feature>
<evidence type="ECO:0000256" key="6">
    <source>
        <dbReference type="ARBA" id="ARBA00023242"/>
    </source>
</evidence>
<dbReference type="GO" id="GO:0000977">
    <property type="term" value="F:RNA polymerase II transcription regulatory region sequence-specific DNA binding"/>
    <property type="evidence" value="ECO:0007669"/>
    <property type="project" value="TreeGrafter"/>
</dbReference>
<evidence type="ECO:0000259" key="10">
    <source>
        <dbReference type="SMART" id="SM01372"/>
    </source>
</evidence>
<evidence type="ECO:0000256" key="4">
    <source>
        <dbReference type="ARBA" id="ARBA00023125"/>
    </source>
</evidence>